<evidence type="ECO:0000313" key="1">
    <source>
        <dbReference type="EMBL" id="KAK2723947.1"/>
    </source>
</evidence>
<comment type="caution">
    <text evidence="1">The sequence shown here is derived from an EMBL/GenBank/DDBJ whole genome shotgun (WGS) entry which is preliminary data.</text>
</comment>
<dbReference type="EMBL" id="JAVRJZ010000004">
    <property type="protein sequence ID" value="KAK2723947.1"/>
    <property type="molecule type" value="Genomic_DNA"/>
</dbReference>
<reference evidence="1" key="1">
    <citation type="submission" date="2023-07" db="EMBL/GenBank/DDBJ databases">
        <title>Chromosome-level genome assembly of Artemia franciscana.</title>
        <authorList>
            <person name="Jo E."/>
        </authorList>
    </citation>
    <scope>NUCLEOTIDE SEQUENCE</scope>
    <source>
        <tissue evidence="1">Whole body</tissue>
    </source>
</reference>
<gene>
    <name evidence="1" type="ORF">QYM36_002330</name>
</gene>
<evidence type="ECO:0008006" key="3">
    <source>
        <dbReference type="Google" id="ProtNLM"/>
    </source>
</evidence>
<proteinExistence type="predicted"/>
<dbReference type="Proteomes" id="UP001187531">
    <property type="component" value="Unassembled WGS sequence"/>
</dbReference>
<evidence type="ECO:0000313" key="2">
    <source>
        <dbReference type="Proteomes" id="UP001187531"/>
    </source>
</evidence>
<dbReference type="AlphaFoldDB" id="A0AA88INM3"/>
<organism evidence="1 2">
    <name type="scientific">Artemia franciscana</name>
    <name type="common">Brine shrimp</name>
    <name type="synonym">Artemia sanfranciscana</name>
    <dbReference type="NCBI Taxonomy" id="6661"/>
    <lineage>
        <taxon>Eukaryota</taxon>
        <taxon>Metazoa</taxon>
        <taxon>Ecdysozoa</taxon>
        <taxon>Arthropoda</taxon>
        <taxon>Crustacea</taxon>
        <taxon>Branchiopoda</taxon>
        <taxon>Anostraca</taxon>
        <taxon>Artemiidae</taxon>
        <taxon>Artemia</taxon>
    </lineage>
</organism>
<keyword evidence="2" id="KW-1185">Reference proteome</keyword>
<protein>
    <recommendedName>
        <fullName evidence="3">Tesmin/TSO1-like CXC domain-containing protein</fullName>
    </recommendedName>
</protein>
<name>A0AA88INM3_ARTSF</name>
<sequence length="145" mass="16422">MSLNAASRIRSVEREVFEKKVTTANSFVNQDHPPPTSDAAKFHSYKFFYQVQVWTGEPDPELKAEEWGWKNEDDFLYPLTTDLPPAPRMPLKIVKCSCRVQCSSARCSCFKNGLVCTSGCRTCKGTMCSNFPKIDSNNDEENLEP</sequence>
<accession>A0AA88INM3</accession>